<gene>
    <name evidence="2" type="ordered locus">LOC_Os12g35850</name>
</gene>
<feature type="compositionally biased region" description="Gly residues" evidence="1">
    <location>
        <begin position="103"/>
        <end position="119"/>
    </location>
</feature>
<evidence type="ECO:0000256" key="1">
    <source>
        <dbReference type="SAM" id="MobiDB-lite"/>
    </source>
</evidence>
<evidence type="ECO:0000313" key="2">
    <source>
        <dbReference type="EMBL" id="ABA98844.1"/>
    </source>
</evidence>
<feature type="region of interest" description="Disordered" evidence="1">
    <location>
        <begin position="1"/>
        <end position="28"/>
    </location>
</feature>
<reference evidence="2" key="1">
    <citation type="journal article" date="2005" name="BMC Biol.">
        <title>The sequence of rice chromosomes 11 and 12, rich in disease resistance genes and recent gene duplications.</title>
        <authorList>
            <consortium name="The rice chromosomes 11 and 12 sequencing consortia"/>
        </authorList>
    </citation>
    <scope>NUCLEOTIDE SEQUENCE [LARGE SCALE GENOMIC DNA]</scope>
</reference>
<reference evidence="2" key="2">
    <citation type="submission" date="2005-04" db="EMBL/GenBank/DDBJ databases">
        <authorList>
            <person name="Buell C.R."/>
            <person name="Wing R.A."/>
            <person name="McCombie W.A."/>
            <person name="Ouyang S."/>
        </authorList>
    </citation>
    <scope>NUCLEOTIDE SEQUENCE</scope>
</reference>
<protein>
    <submittedName>
        <fullName evidence="2">Uncharacterized protein</fullName>
    </submittedName>
</protein>
<proteinExistence type="predicted"/>
<name>Q2QP32_ORYSJ</name>
<dbReference type="EMBL" id="DP000011">
    <property type="protein sequence ID" value="ABA98844.1"/>
    <property type="molecule type" value="Genomic_DNA"/>
</dbReference>
<feature type="region of interest" description="Disordered" evidence="1">
    <location>
        <begin position="100"/>
        <end position="120"/>
    </location>
</feature>
<dbReference type="AlphaFoldDB" id="Q2QP32"/>
<feature type="compositionally biased region" description="Gly residues" evidence="1">
    <location>
        <begin position="14"/>
        <end position="27"/>
    </location>
</feature>
<reference evidence="2" key="3">
    <citation type="submission" date="2006-01" db="EMBL/GenBank/DDBJ databases">
        <authorList>
            <person name="Buell R."/>
        </authorList>
    </citation>
    <scope>NUCLEOTIDE SEQUENCE</scope>
</reference>
<sequence length="185" mass="17775">MAMVARGGSPPPEGGSGAGQARGGGGTAELAVTSAVATAREHGAPATVAMRGGVGSSGCGGGGRWHGGLGRLAEGVAYGCIWPARESTEVGSEIGLAQRGAADGSGGRLGARGAGGGDGGRWREAGLAREARPVEEAGLAREAWPAVEEATLVRGGDAGGCGAIFGARSLAGGGHQCRVPHVGRG</sequence>
<organism evidence="2">
    <name type="scientific">Oryza sativa subsp. japonica</name>
    <name type="common">Rice</name>
    <dbReference type="NCBI Taxonomy" id="39947"/>
    <lineage>
        <taxon>Eukaryota</taxon>
        <taxon>Viridiplantae</taxon>
        <taxon>Streptophyta</taxon>
        <taxon>Embryophyta</taxon>
        <taxon>Tracheophyta</taxon>
        <taxon>Spermatophyta</taxon>
        <taxon>Magnoliopsida</taxon>
        <taxon>Liliopsida</taxon>
        <taxon>Poales</taxon>
        <taxon>Poaceae</taxon>
        <taxon>BOP clade</taxon>
        <taxon>Oryzoideae</taxon>
        <taxon>Oryzeae</taxon>
        <taxon>Oryzinae</taxon>
        <taxon>Oryza</taxon>
        <taxon>Oryza sativa</taxon>
    </lineage>
</organism>
<accession>Q2QP32</accession>